<dbReference type="AlphaFoldDB" id="A0A1Y3ASW2"/>
<dbReference type="OrthoDB" id="6498559at2759"/>
<dbReference type="SUPFAM" id="SSF48726">
    <property type="entry name" value="Immunoglobulin"/>
    <property type="match status" value="1"/>
</dbReference>
<evidence type="ECO:0000313" key="2">
    <source>
        <dbReference type="Proteomes" id="UP000194236"/>
    </source>
</evidence>
<name>A0A1Y3ASW2_EURMA</name>
<sequence>MTDVVMLIYWFKGLNSKTPFLIIDTRDQHVDKQMAPSSSNTLMTINKPTAISRFKFDNTLNGSLPTSTSGSSESVYRTNGVIDSFLERATYRIDHQQQVAYLFIERVLAEDEGIYRCRVDFRHSRTTIRFIHLELIIPPTKVFIRDHNDNIITDGGLAGPYLEGQYIELICETKQGKFTNQKIIPIDQSSMIAKPLPQVLWYEGSTLIDDSYELVLDSYSQHNRIESFDTNTTGNFNYLYKALVRARNRLKLIQPLMRNDLFRQFRCVATNNEIIEPISSMVIIDLIRKLLLP</sequence>
<comment type="caution">
    <text evidence="1">The sequence shown here is derived from an EMBL/GenBank/DDBJ whole genome shotgun (WGS) entry which is preliminary data.</text>
</comment>
<protein>
    <recommendedName>
        <fullName evidence="3">Ig-like domain-containing protein</fullName>
    </recommendedName>
</protein>
<organism evidence="1 2">
    <name type="scientific">Euroglyphus maynei</name>
    <name type="common">Mayne's house dust mite</name>
    <dbReference type="NCBI Taxonomy" id="6958"/>
    <lineage>
        <taxon>Eukaryota</taxon>
        <taxon>Metazoa</taxon>
        <taxon>Ecdysozoa</taxon>
        <taxon>Arthropoda</taxon>
        <taxon>Chelicerata</taxon>
        <taxon>Arachnida</taxon>
        <taxon>Acari</taxon>
        <taxon>Acariformes</taxon>
        <taxon>Sarcoptiformes</taxon>
        <taxon>Astigmata</taxon>
        <taxon>Psoroptidia</taxon>
        <taxon>Analgoidea</taxon>
        <taxon>Pyroglyphidae</taxon>
        <taxon>Pyroglyphinae</taxon>
        <taxon>Euroglyphus</taxon>
    </lineage>
</organism>
<dbReference type="PANTHER" id="PTHR23278">
    <property type="entry name" value="SIDESTEP PROTEIN"/>
    <property type="match status" value="1"/>
</dbReference>
<proteinExistence type="predicted"/>
<dbReference type="InterPro" id="IPR036179">
    <property type="entry name" value="Ig-like_dom_sf"/>
</dbReference>
<keyword evidence="2" id="KW-1185">Reference proteome</keyword>
<reference evidence="1 2" key="1">
    <citation type="submission" date="2017-03" db="EMBL/GenBank/DDBJ databases">
        <title>Genome Survey of Euroglyphus maynei.</title>
        <authorList>
            <person name="Arlian L.G."/>
            <person name="Morgan M.S."/>
            <person name="Rider S.D."/>
        </authorList>
    </citation>
    <scope>NUCLEOTIDE SEQUENCE [LARGE SCALE GENOMIC DNA]</scope>
    <source>
        <strain evidence="1">Arlian Lab</strain>
        <tissue evidence="1">Whole body</tissue>
    </source>
</reference>
<dbReference type="EMBL" id="MUJZ01063402">
    <property type="protein sequence ID" value="OTF70928.1"/>
    <property type="molecule type" value="Genomic_DNA"/>
</dbReference>
<dbReference type="Proteomes" id="UP000194236">
    <property type="component" value="Unassembled WGS sequence"/>
</dbReference>
<evidence type="ECO:0008006" key="3">
    <source>
        <dbReference type="Google" id="ProtNLM"/>
    </source>
</evidence>
<evidence type="ECO:0000313" key="1">
    <source>
        <dbReference type="EMBL" id="OTF70928.1"/>
    </source>
</evidence>
<dbReference type="CDD" id="cd00096">
    <property type="entry name" value="Ig"/>
    <property type="match status" value="1"/>
</dbReference>
<dbReference type="PANTHER" id="PTHR23278:SF19">
    <property type="entry name" value="OBSCURIN"/>
    <property type="match status" value="1"/>
</dbReference>
<accession>A0A1Y3ASW2</accession>
<gene>
    <name evidence="1" type="ORF">BLA29_006524</name>
</gene>
<dbReference type="InterPro" id="IPR013783">
    <property type="entry name" value="Ig-like_fold"/>
</dbReference>
<dbReference type="Gene3D" id="2.60.40.10">
    <property type="entry name" value="Immunoglobulins"/>
    <property type="match status" value="2"/>
</dbReference>